<keyword evidence="6" id="KW-0804">Transcription</keyword>
<feature type="domain" description="Xylanolytic transcriptional activator regulatory" evidence="9">
    <location>
        <begin position="196"/>
        <end position="266"/>
    </location>
</feature>
<dbReference type="GO" id="GO:0005634">
    <property type="term" value="C:nucleus"/>
    <property type="evidence" value="ECO:0007669"/>
    <property type="project" value="UniProtKB-SubCell"/>
</dbReference>
<keyword evidence="2" id="KW-0479">Metal-binding</keyword>
<name>A0A0G2GLE2_PHACM</name>
<evidence type="ECO:0000256" key="3">
    <source>
        <dbReference type="ARBA" id="ARBA00022833"/>
    </source>
</evidence>
<keyword evidence="4" id="KW-0805">Transcription regulation</keyword>
<evidence type="ECO:0000256" key="1">
    <source>
        <dbReference type="ARBA" id="ARBA00004123"/>
    </source>
</evidence>
<dbReference type="GO" id="GO:0003677">
    <property type="term" value="F:DNA binding"/>
    <property type="evidence" value="ECO:0007669"/>
    <property type="project" value="UniProtKB-KW"/>
</dbReference>
<keyword evidence="7" id="KW-0539">Nucleus</keyword>
<keyword evidence="3" id="KW-0862">Zinc</keyword>
<evidence type="ECO:0000313" key="11">
    <source>
        <dbReference type="Proteomes" id="UP000053317"/>
    </source>
</evidence>
<dbReference type="OrthoDB" id="2740448at2759"/>
<dbReference type="Proteomes" id="UP000053317">
    <property type="component" value="Unassembled WGS sequence"/>
</dbReference>
<dbReference type="InterPro" id="IPR007219">
    <property type="entry name" value="XnlR_reg_dom"/>
</dbReference>
<evidence type="ECO:0000256" key="6">
    <source>
        <dbReference type="ARBA" id="ARBA00023163"/>
    </source>
</evidence>
<feature type="compositionally biased region" description="Polar residues" evidence="8">
    <location>
        <begin position="50"/>
        <end position="68"/>
    </location>
</feature>
<sequence length="511" mass="57603">MLLTEHGEAAGFKAGFECSFAKKPLKPGPKGPRQTTSNRIKKQLDDIRTSGGTPKRSPSSELQSCQENGLHSSIPEPIAFSDVCAYLEMFHYKMYPIWPVVDRTFLIHCLGEDMKDPELSALAFAVCAATGAQLRLCSEPNPTTKFEQTSLCDRLAIEAEKRRLEYDYREGATVSGVLVPFFLHAYYTKKRRRYSSTLYIREAVTLAQLLGMDREASYVGLPPQEAHFRRKIFWLLFVTERGHSMQYGVAALLRPSVDLPQADDDKDPHLILAFLSLVRLFVAVDGMLAGEGVDDPGRIFTPESLEGLQRQLGHQPDFPPFSNEVQKTDVFITQQWMRMLLWQLSMKKVSLTASGPDNPLSLTYPDQIARDALSFLTRVSLDSVIAHGPGMELKIFEIANTLLDGGLQVRTTINLNKTKIRLKHHPHHLRNPKQIPYKSSHHNNHAHFKTFTTPFSSLQLLTFNLFQPLLKSSSIITITIPMVIIASTSQTRQALQQRALGQQWVVARIHQ</sequence>
<dbReference type="GO" id="GO:0008270">
    <property type="term" value="F:zinc ion binding"/>
    <property type="evidence" value="ECO:0007669"/>
    <property type="project" value="InterPro"/>
</dbReference>
<evidence type="ECO:0000256" key="4">
    <source>
        <dbReference type="ARBA" id="ARBA00023015"/>
    </source>
</evidence>
<evidence type="ECO:0000256" key="8">
    <source>
        <dbReference type="SAM" id="MobiDB-lite"/>
    </source>
</evidence>
<dbReference type="EMBL" id="LCWF01000137">
    <property type="protein sequence ID" value="KKY17730.1"/>
    <property type="molecule type" value="Genomic_DNA"/>
</dbReference>
<evidence type="ECO:0000256" key="5">
    <source>
        <dbReference type="ARBA" id="ARBA00023125"/>
    </source>
</evidence>
<keyword evidence="5" id="KW-0238">DNA-binding</keyword>
<dbReference type="GO" id="GO:0006351">
    <property type="term" value="P:DNA-templated transcription"/>
    <property type="evidence" value="ECO:0007669"/>
    <property type="project" value="InterPro"/>
</dbReference>
<feature type="region of interest" description="Disordered" evidence="8">
    <location>
        <begin position="20"/>
        <end position="68"/>
    </location>
</feature>
<dbReference type="PANTHER" id="PTHR31668:SF18">
    <property type="entry name" value="MALTOSE FERMENTATION REGULATORY PROTEIN MAL13-RELATED"/>
    <property type="match status" value="1"/>
</dbReference>
<accession>A0A0G2GLE2</accession>
<evidence type="ECO:0000256" key="2">
    <source>
        <dbReference type="ARBA" id="ARBA00022723"/>
    </source>
</evidence>
<organism evidence="10 11">
    <name type="scientific">Phaeomoniella chlamydospora</name>
    <name type="common">Phaeoacremonium chlamydosporum</name>
    <dbReference type="NCBI Taxonomy" id="158046"/>
    <lineage>
        <taxon>Eukaryota</taxon>
        <taxon>Fungi</taxon>
        <taxon>Dikarya</taxon>
        <taxon>Ascomycota</taxon>
        <taxon>Pezizomycotina</taxon>
        <taxon>Eurotiomycetes</taxon>
        <taxon>Chaetothyriomycetidae</taxon>
        <taxon>Phaeomoniellales</taxon>
        <taxon>Phaeomoniellaceae</taxon>
        <taxon>Phaeomoniella</taxon>
    </lineage>
</organism>
<gene>
    <name evidence="10" type="ORF">UCRPC4_g05363</name>
</gene>
<keyword evidence="11" id="KW-1185">Reference proteome</keyword>
<evidence type="ECO:0000259" key="9">
    <source>
        <dbReference type="SMART" id="SM00906"/>
    </source>
</evidence>
<dbReference type="PANTHER" id="PTHR31668">
    <property type="entry name" value="GLUCOSE TRANSPORT TRANSCRIPTION REGULATOR RGT1-RELATED-RELATED"/>
    <property type="match status" value="1"/>
</dbReference>
<reference evidence="10 11" key="2">
    <citation type="submission" date="2015-05" db="EMBL/GenBank/DDBJ databases">
        <authorList>
            <person name="Morales-Cruz A."/>
            <person name="Amrine K.C."/>
            <person name="Cantu D."/>
        </authorList>
    </citation>
    <scope>NUCLEOTIDE SEQUENCE [LARGE SCALE GENOMIC DNA]</scope>
    <source>
        <strain evidence="10">UCRPC4</strain>
    </source>
</reference>
<comment type="subcellular location">
    <subcellularLocation>
        <location evidence="1">Nucleus</location>
    </subcellularLocation>
</comment>
<reference evidence="10 11" key="1">
    <citation type="submission" date="2015-05" db="EMBL/GenBank/DDBJ databases">
        <title>Distinctive expansion of gene families associated with plant cell wall degradation and secondary metabolism in the genomes of grapevine trunk pathogens.</title>
        <authorList>
            <person name="Lawrence D.P."/>
            <person name="Travadon R."/>
            <person name="Rolshausen P.E."/>
            <person name="Baumgartner K."/>
        </authorList>
    </citation>
    <scope>NUCLEOTIDE SEQUENCE [LARGE SCALE GENOMIC DNA]</scope>
    <source>
        <strain evidence="10">UCRPC4</strain>
    </source>
</reference>
<comment type="caution">
    <text evidence="10">The sequence shown here is derived from an EMBL/GenBank/DDBJ whole genome shotgun (WGS) entry which is preliminary data.</text>
</comment>
<dbReference type="Pfam" id="PF04082">
    <property type="entry name" value="Fungal_trans"/>
    <property type="match status" value="1"/>
</dbReference>
<dbReference type="InterPro" id="IPR050797">
    <property type="entry name" value="Carb_Metab_Trans_Reg"/>
</dbReference>
<dbReference type="AlphaFoldDB" id="A0A0G2GLE2"/>
<protein>
    <submittedName>
        <fullName evidence="10">Putative aflyd sugr sugar regulator</fullName>
    </submittedName>
</protein>
<evidence type="ECO:0000256" key="7">
    <source>
        <dbReference type="ARBA" id="ARBA00023242"/>
    </source>
</evidence>
<evidence type="ECO:0000313" key="10">
    <source>
        <dbReference type="EMBL" id="KKY17730.1"/>
    </source>
</evidence>
<proteinExistence type="predicted"/>
<dbReference type="CDD" id="cd12148">
    <property type="entry name" value="fungal_TF_MHR"/>
    <property type="match status" value="1"/>
</dbReference>
<dbReference type="SMART" id="SM00906">
    <property type="entry name" value="Fungal_trans"/>
    <property type="match status" value="1"/>
</dbReference>